<organism evidence="4 5">
    <name type="scientific">Rubus argutus</name>
    <name type="common">Southern blackberry</name>
    <dbReference type="NCBI Taxonomy" id="59490"/>
    <lineage>
        <taxon>Eukaryota</taxon>
        <taxon>Viridiplantae</taxon>
        <taxon>Streptophyta</taxon>
        <taxon>Embryophyta</taxon>
        <taxon>Tracheophyta</taxon>
        <taxon>Spermatophyta</taxon>
        <taxon>Magnoliopsida</taxon>
        <taxon>eudicotyledons</taxon>
        <taxon>Gunneridae</taxon>
        <taxon>Pentapetalae</taxon>
        <taxon>rosids</taxon>
        <taxon>fabids</taxon>
        <taxon>Rosales</taxon>
        <taxon>Rosaceae</taxon>
        <taxon>Rosoideae</taxon>
        <taxon>Rosoideae incertae sedis</taxon>
        <taxon>Rubus</taxon>
    </lineage>
</organism>
<dbReference type="AlphaFoldDB" id="A0AAW1WDP4"/>
<dbReference type="SUPFAM" id="SSF49870">
    <property type="entry name" value="Osmotin, thaumatin-like protein"/>
    <property type="match status" value="1"/>
</dbReference>
<dbReference type="SMART" id="SM00205">
    <property type="entry name" value="THN"/>
    <property type="match status" value="1"/>
</dbReference>
<evidence type="ECO:0000256" key="3">
    <source>
        <dbReference type="SAM" id="SignalP"/>
    </source>
</evidence>
<dbReference type="InterPro" id="IPR001938">
    <property type="entry name" value="Thaumatin"/>
</dbReference>
<dbReference type="CDD" id="cd09218">
    <property type="entry name" value="TLP-PA"/>
    <property type="match status" value="1"/>
</dbReference>
<gene>
    <name evidence="4" type="ORF">M0R45_030623</name>
</gene>
<proteinExistence type="inferred from homology"/>
<feature type="signal peptide" evidence="3">
    <location>
        <begin position="1"/>
        <end position="22"/>
    </location>
</feature>
<keyword evidence="5" id="KW-1185">Reference proteome</keyword>
<feature type="disulfide bond" evidence="2">
    <location>
        <begin position="31"/>
        <end position="266"/>
    </location>
</feature>
<feature type="disulfide bond" evidence="2">
    <location>
        <begin position="117"/>
        <end position="124"/>
    </location>
</feature>
<dbReference type="Proteomes" id="UP001457282">
    <property type="component" value="Unassembled WGS sequence"/>
</dbReference>
<sequence>MLKIQALLYVTFIFLSFSGAHPATISIKNNCPYKIWPASLTAVNKPQLALTGFELASGASSSVDTPVPWTGRFWARTNCKTISSGKFTCGGDTWGSGPYWNEVLAPSLFTCDSPGDCASGQVACNGNGGNPPVTIVEFNIAGGGGQDFYDVSLVDGFNLPVSVTPQGGNGDCGNASCTANLNANCPSELQVKKGDGSVVGCKSACIAFNESKYCCTPPNETPETCPPTNYSKMFSQQCPDAYSYAYDDLTGTFTCSGSPDYTITFCP</sequence>
<dbReference type="Pfam" id="PF00314">
    <property type="entry name" value="Thaumatin"/>
    <property type="match status" value="1"/>
</dbReference>
<feature type="chain" id="PRO_5043587336" evidence="3">
    <location>
        <begin position="23"/>
        <end position="267"/>
    </location>
</feature>
<feature type="disulfide bond" evidence="2">
    <location>
        <begin position="205"/>
        <end position="214"/>
    </location>
</feature>
<keyword evidence="3" id="KW-0732">Signal</keyword>
<dbReference type="Gene3D" id="2.60.110.10">
    <property type="entry name" value="Thaumatin"/>
    <property type="match status" value="1"/>
</dbReference>
<feature type="disulfide bond" evidence="2">
    <location>
        <begin position="185"/>
        <end position="201"/>
    </location>
</feature>
<protein>
    <submittedName>
        <fullName evidence="4">Uncharacterized protein</fullName>
    </submittedName>
</protein>
<comment type="similarity">
    <text evidence="1">Belongs to the thaumatin family.</text>
</comment>
<reference evidence="4 5" key="1">
    <citation type="journal article" date="2023" name="G3 (Bethesda)">
        <title>A chromosome-length genome assembly and annotation of blackberry (Rubus argutus, cv. 'Hillquist').</title>
        <authorList>
            <person name="Bruna T."/>
            <person name="Aryal R."/>
            <person name="Dudchenko O."/>
            <person name="Sargent D.J."/>
            <person name="Mead D."/>
            <person name="Buti M."/>
            <person name="Cavallini A."/>
            <person name="Hytonen T."/>
            <person name="Andres J."/>
            <person name="Pham M."/>
            <person name="Weisz D."/>
            <person name="Mascagni F."/>
            <person name="Usai G."/>
            <person name="Natali L."/>
            <person name="Bassil N."/>
            <person name="Fernandez G.E."/>
            <person name="Lomsadze A."/>
            <person name="Armour M."/>
            <person name="Olukolu B."/>
            <person name="Poorten T."/>
            <person name="Britton C."/>
            <person name="Davik J."/>
            <person name="Ashrafi H."/>
            <person name="Aiden E.L."/>
            <person name="Borodovsky M."/>
            <person name="Worthington M."/>
        </authorList>
    </citation>
    <scope>NUCLEOTIDE SEQUENCE [LARGE SCALE GENOMIC DNA]</scope>
    <source>
        <strain evidence="4">PI 553951</strain>
    </source>
</reference>
<evidence type="ECO:0000313" key="5">
    <source>
        <dbReference type="Proteomes" id="UP001457282"/>
    </source>
</evidence>
<comment type="caution">
    <text evidence="4">The sequence shown here is derived from an EMBL/GenBank/DDBJ whole genome shotgun (WGS) entry which is preliminary data.</text>
</comment>
<dbReference type="FunFam" id="2.60.110.10:FF:000004">
    <property type="entry name" value="THAUMATIN-LIKE PROTEIN 1"/>
    <property type="match status" value="1"/>
</dbReference>
<dbReference type="EMBL" id="JBEDUW010000006">
    <property type="protein sequence ID" value="KAK9922143.1"/>
    <property type="molecule type" value="Genomic_DNA"/>
</dbReference>
<keyword evidence="2" id="KW-1015">Disulfide bond</keyword>
<dbReference type="PROSITE" id="PS51367">
    <property type="entry name" value="THAUMATIN_2"/>
    <property type="match status" value="1"/>
</dbReference>
<evidence type="ECO:0000256" key="2">
    <source>
        <dbReference type="PIRSR" id="PIRSR002703-1"/>
    </source>
</evidence>
<dbReference type="PIRSF" id="PIRSF002703">
    <property type="entry name" value="Thaumatin"/>
    <property type="match status" value="1"/>
</dbReference>
<evidence type="ECO:0000313" key="4">
    <source>
        <dbReference type="EMBL" id="KAK9922143.1"/>
    </source>
</evidence>
<feature type="disulfide bond" evidence="2">
    <location>
        <begin position="177"/>
        <end position="238"/>
    </location>
</feature>
<accession>A0AAW1WDP4</accession>
<dbReference type="InterPro" id="IPR037176">
    <property type="entry name" value="Osmotin/thaumatin-like_sf"/>
</dbReference>
<dbReference type="PANTHER" id="PTHR31048">
    <property type="entry name" value="OS03G0233200 PROTEIN"/>
    <property type="match status" value="1"/>
</dbReference>
<feature type="disulfide bond" evidence="2">
    <location>
        <begin position="79"/>
        <end position="89"/>
    </location>
</feature>
<name>A0AAW1WDP4_RUBAR</name>
<feature type="disulfide bond" evidence="2">
    <location>
        <begin position="215"/>
        <end position="225"/>
    </location>
</feature>
<feature type="disulfide bond" evidence="2">
    <location>
        <begin position="172"/>
        <end position="255"/>
    </location>
</feature>
<evidence type="ECO:0000256" key="1">
    <source>
        <dbReference type="ARBA" id="ARBA00010607"/>
    </source>
</evidence>